<dbReference type="InterPro" id="IPR001684">
    <property type="entry name" value="Ribosomal_bL27"/>
</dbReference>
<dbReference type="STRING" id="41875.K8FHP7"/>
<dbReference type="HAMAP" id="MF_00539">
    <property type="entry name" value="Ribosomal_bL27"/>
    <property type="match status" value="1"/>
</dbReference>
<dbReference type="GO" id="GO:0005840">
    <property type="term" value="C:ribosome"/>
    <property type="evidence" value="ECO:0007669"/>
    <property type="project" value="UniProtKB-KW"/>
</dbReference>
<dbReference type="eggNOG" id="KOG4600">
    <property type="taxonomic scope" value="Eukaryota"/>
</dbReference>
<dbReference type="PROSITE" id="PS00831">
    <property type="entry name" value="RIBOSOMAL_L27"/>
    <property type="match status" value="1"/>
</dbReference>
<dbReference type="RefSeq" id="XP_007511956.1">
    <property type="nucleotide sequence ID" value="XM_007511894.1"/>
</dbReference>
<dbReference type="InterPro" id="IPR018261">
    <property type="entry name" value="Ribosomal_bL27_CS"/>
</dbReference>
<dbReference type="GO" id="GO:0006412">
    <property type="term" value="P:translation"/>
    <property type="evidence" value="ECO:0007669"/>
    <property type="project" value="InterPro"/>
</dbReference>
<evidence type="ECO:0000256" key="2">
    <source>
        <dbReference type="ARBA" id="ARBA00022980"/>
    </source>
</evidence>
<dbReference type="KEGG" id="bpg:Bathy07g03610"/>
<protein>
    <submittedName>
        <fullName evidence="4">50S ribosomal protein L27</fullName>
    </submittedName>
</protein>
<sequence>MLRFCLKNNTTNNFNTNNTTRASLLSSLLSSFSFVVLGGEQPQQQIRVRLASKKAGGSTSNGRDSNPKFLGIKKYGGELVRPGNIIARQRGTKWHPGENCGIGTDHTLFSLVDGKVKFTKNRVKGRTIVNIEKFTEEEIALWRARGKLRHIEL</sequence>
<name>K8FHP7_9CHLO</name>
<evidence type="ECO:0000313" key="4">
    <source>
        <dbReference type="EMBL" id="CCO66044.1"/>
    </source>
</evidence>
<dbReference type="Pfam" id="PF01016">
    <property type="entry name" value="Ribosomal_L27"/>
    <property type="match status" value="1"/>
</dbReference>
<evidence type="ECO:0000313" key="5">
    <source>
        <dbReference type="Proteomes" id="UP000198341"/>
    </source>
</evidence>
<dbReference type="AlphaFoldDB" id="K8FHP7"/>
<dbReference type="Proteomes" id="UP000198341">
    <property type="component" value="Chromosome 7"/>
</dbReference>
<dbReference type="PANTHER" id="PTHR15893">
    <property type="entry name" value="RIBOSOMAL PROTEIN L27"/>
    <property type="match status" value="1"/>
</dbReference>
<reference evidence="4 5" key="1">
    <citation type="submission" date="2011-10" db="EMBL/GenBank/DDBJ databases">
        <authorList>
            <person name="Genoscope - CEA"/>
        </authorList>
    </citation>
    <scope>NUCLEOTIDE SEQUENCE [LARGE SCALE GENOMIC DNA]</scope>
    <source>
        <strain evidence="4 5">RCC 1105</strain>
    </source>
</reference>
<keyword evidence="2 4" id="KW-0689">Ribosomal protein</keyword>
<gene>
    <name evidence="4" type="ORF">Bathy07g03610</name>
</gene>
<keyword evidence="3" id="KW-0687">Ribonucleoprotein</keyword>
<dbReference type="PRINTS" id="PR00063">
    <property type="entry name" value="RIBOSOMALL27"/>
</dbReference>
<keyword evidence="5" id="KW-1185">Reference proteome</keyword>
<proteinExistence type="inferred from homology"/>
<dbReference type="GeneID" id="19014850"/>
<dbReference type="OrthoDB" id="1867012at2759"/>
<evidence type="ECO:0000256" key="3">
    <source>
        <dbReference type="ARBA" id="ARBA00023274"/>
    </source>
</evidence>
<dbReference type="Gene3D" id="2.40.50.100">
    <property type="match status" value="1"/>
</dbReference>
<dbReference type="NCBIfam" id="TIGR00062">
    <property type="entry name" value="L27"/>
    <property type="match status" value="1"/>
</dbReference>
<comment type="similarity">
    <text evidence="1">Belongs to the bacterial ribosomal protein bL27 family.</text>
</comment>
<evidence type="ECO:0000256" key="1">
    <source>
        <dbReference type="ARBA" id="ARBA00010797"/>
    </source>
</evidence>
<dbReference type="SUPFAM" id="SSF110324">
    <property type="entry name" value="Ribosomal L27 protein-like"/>
    <property type="match status" value="1"/>
</dbReference>
<dbReference type="EMBL" id="FO082272">
    <property type="protein sequence ID" value="CCO66044.1"/>
    <property type="molecule type" value="Genomic_DNA"/>
</dbReference>
<dbReference type="PANTHER" id="PTHR15893:SF0">
    <property type="entry name" value="LARGE RIBOSOMAL SUBUNIT PROTEIN BL27M"/>
    <property type="match status" value="1"/>
</dbReference>
<accession>K8FHP7</accession>
<organism evidence="4 5">
    <name type="scientific">Bathycoccus prasinos</name>
    <dbReference type="NCBI Taxonomy" id="41875"/>
    <lineage>
        <taxon>Eukaryota</taxon>
        <taxon>Viridiplantae</taxon>
        <taxon>Chlorophyta</taxon>
        <taxon>Mamiellophyceae</taxon>
        <taxon>Mamiellales</taxon>
        <taxon>Bathycoccaceae</taxon>
        <taxon>Bathycoccus</taxon>
    </lineage>
</organism>
<dbReference type="GO" id="GO:1990904">
    <property type="term" value="C:ribonucleoprotein complex"/>
    <property type="evidence" value="ECO:0007669"/>
    <property type="project" value="UniProtKB-KW"/>
</dbReference>
<dbReference type="GO" id="GO:0003735">
    <property type="term" value="F:structural constituent of ribosome"/>
    <property type="evidence" value="ECO:0007669"/>
    <property type="project" value="InterPro"/>
</dbReference>
<dbReference type="FunFam" id="2.40.50.100:FF:000020">
    <property type="entry name" value="50S ribosomal protein L27"/>
    <property type="match status" value="1"/>
</dbReference>